<accession>A0A6M3YQW3</accession>
<proteinExistence type="predicted"/>
<dbReference type="RefSeq" id="YP_009998567.1">
    <property type="nucleotide sequence ID" value="NC_052989.1"/>
</dbReference>
<name>A0A6M3YQW3_9CAUD</name>
<dbReference type="EMBL" id="MT330372">
    <property type="protein sequence ID" value="QJI52237.1"/>
    <property type="molecule type" value="Genomic_DNA"/>
</dbReference>
<reference evidence="1 2" key="1">
    <citation type="submission" date="2020-04" db="EMBL/GenBank/DDBJ databases">
        <title>Characterization and complete genome analysis of a novel phage JC01 infecting Cronobacter sakazakii.</title>
        <authorList>
            <person name="Jiang J."/>
            <person name="Zhao C."/>
            <person name="Tie D."/>
            <person name="Li Z."/>
        </authorList>
    </citation>
    <scope>NUCLEOTIDE SEQUENCE [LARGE SCALE GENOMIC DNA]</scope>
</reference>
<evidence type="ECO:0000313" key="1">
    <source>
        <dbReference type="EMBL" id="QJI52237.1"/>
    </source>
</evidence>
<sequence>MSRIAEVKAKARRAVHSAFRLDATYQDASLDAAVPVTVRWHNRIVIQGDYDSSGYANIIDGIERIIFNREELDALGIDPRSGGVLVITEPGFDNAVLYLDAREPMVGPIEEKWWVKRSS</sequence>
<dbReference type="Proteomes" id="UP000502753">
    <property type="component" value="Segment"/>
</dbReference>
<dbReference type="KEGG" id="vg:62681158"/>
<evidence type="ECO:0000313" key="2">
    <source>
        <dbReference type="Proteomes" id="UP000502753"/>
    </source>
</evidence>
<protein>
    <submittedName>
        <fullName evidence="1">Uncharacterized protein</fullName>
    </submittedName>
</protein>
<keyword evidence="2" id="KW-1185">Reference proteome</keyword>
<organism evidence="1 2">
    <name type="scientific">Cronobacter phage JC01</name>
    <dbReference type="NCBI Taxonomy" id="2729575"/>
    <lineage>
        <taxon>Viruses</taxon>
        <taxon>Duplodnaviria</taxon>
        <taxon>Heunggongvirae</taxon>
        <taxon>Uroviricota</taxon>
        <taxon>Caudoviricetes</taxon>
        <taxon>Casjensviridae</taxon>
        <taxon>Jacunavirus</taxon>
        <taxon>Jacunavirus JC01</taxon>
    </lineage>
</organism>
<dbReference type="GeneID" id="62681158"/>